<evidence type="ECO:0000313" key="2">
    <source>
        <dbReference type="EMBL" id="GLW66288.1"/>
    </source>
</evidence>
<comment type="caution">
    <text evidence="2">The sequence shown here is derived from an EMBL/GenBank/DDBJ whole genome shotgun (WGS) entry which is preliminary data.</text>
</comment>
<gene>
    <name evidence="2" type="ORF">Arub01_45320</name>
</gene>
<dbReference type="Proteomes" id="UP001165124">
    <property type="component" value="Unassembled WGS sequence"/>
</dbReference>
<evidence type="ECO:0000256" key="1">
    <source>
        <dbReference type="SAM" id="MobiDB-lite"/>
    </source>
</evidence>
<evidence type="ECO:0008006" key="4">
    <source>
        <dbReference type="Google" id="ProtNLM"/>
    </source>
</evidence>
<protein>
    <recommendedName>
        <fullName evidence="4">DUF1963 domain-containing protein</fullName>
    </recommendedName>
</protein>
<dbReference type="AlphaFoldDB" id="A0A9W6UXM6"/>
<name>A0A9W6UXM6_9ACTN</name>
<proteinExistence type="predicted"/>
<feature type="region of interest" description="Disordered" evidence="1">
    <location>
        <begin position="40"/>
        <end position="78"/>
    </location>
</feature>
<feature type="compositionally biased region" description="Basic and acidic residues" evidence="1">
    <location>
        <begin position="40"/>
        <end position="50"/>
    </location>
</feature>
<accession>A0A9W6UXM6</accession>
<dbReference type="Pfam" id="PF09234">
    <property type="entry name" value="DUF1963"/>
    <property type="match status" value="1"/>
</dbReference>
<dbReference type="SUPFAM" id="SSF103032">
    <property type="entry name" value="Hypothetical protein YwqG"/>
    <property type="match status" value="1"/>
</dbReference>
<sequence length="301" mass="32556">MLAAAVREVVGMSDADRDELTDMLRALVRPAWVLSAVDDRDAGEPGEIGRSRIGGLPDLPRDWRWPTARPQPDAGGSADDAEVSLAFIAQIDLAEAPGVADAGWLPSSGRLWFFHNGESEPNHVVLYADVPRHELRTARPPADVLDLVDACFLLDEPHPVDLHRTLFLTADYQTGWHSQGFEALEDALDERFGEDGAGYDLLAEIQDHLIAAAVTEGPWDGMLMGRPTPCPPPEGSCPCGRSAPADAPGYNDVSGPCSWANDSLLALYGYWGDGPLVYTADANVAPRIDGRRFAATEAWIY</sequence>
<evidence type="ECO:0000313" key="3">
    <source>
        <dbReference type="Proteomes" id="UP001165124"/>
    </source>
</evidence>
<dbReference type="Gene3D" id="2.30.320.10">
    <property type="entry name" value="YwqG-like"/>
    <property type="match status" value="1"/>
</dbReference>
<organism evidence="2 3">
    <name type="scientific">Actinomadura rubrobrunea</name>
    <dbReference type="NCBI Taxonomy" id="115335"/>
    <lineage>
        <taxon>Bacteria</taxon>
        <taxon>Bacillati</taxon>
        <taxon>Actinomycetota</taxon>
        <taxon>Actinomycetes</taxon>
        <taxon>Streptosporangiales</taxon>
        <taxon>Thermomonosporaceae</taxon>
        <taxon>Actinomadura</taxon>
    </lineage>
</organism>
<keyword evidence="3" id="KW-1185">Reference proteome</keyword>
<dbReference type="InterPro" id="IPR035948">
    <property type="entry name" value="YwqG-like_sf"/>
</dbReference>
<dbReference type="EMBL" id="BSRZ01000013">
    <property type="protein sequence ID" value="GLW66288.1"/>
    <property type="molecule type" value="Genomic_DNA"/>
</dbReference>
<dbReference type="InterPro" id="IPR015315">
    <property type="entry name" value="DUF1963"/>
</dbReference>
<reference evidence="2" key="1">
    <citation type="submission" date="2023-02" db="EMBL/GenBank/DDBJ databases">
        <title>Actinomadura rubrobrunea NBRC 14622.</title>
        <authorList>
            <person name="Ichikawa N."/>
            <person name="Sato H."/>
            <person name="Tonouchi N."/>
        </authorList>
    </citation>
    <scope>NUCLEOTIDE SEQUENCE</scope>
    <source>
        <strain evidence="2">NBRC 14622</strain>
    </source>
</reference>